<accession>A0A1Z8ATL5</accession>
<evidence type="ECO:0000313" key="3">
    <source>
        <dbReference type="Proteomes" id="UP000196102"/>
    </source>
</evidence>
<gene>
    <name evidence="2" type="ORF">A9Q93_09005</name>
</gene>
<evidence type="ECO:0000259" key="1">
    <source>
        <dbReference type="Pfam" id="PF12081"/>
    </source>
</evidence>
<dbReference type="PROSITE" id="PS51257">
    <property type="entry name" value="PROKAR_LIPOPROTEIN"/>
    <property type="match status" value="1"/>
</dbReference>
<comment type="caution">
    <text evidence="2">The sequence shown here is derived from an EMBL/GenBank/DDBJ whole genome shotgun (WGS) entry which is preliminary data.</text>
</comment>
<protein>
    <recommendedName>
        <fullName evidence="1">Gliding motility-associated protein GldM N-terminal domain-containing protein</fullName>
    </recommendedName>
</protein>
<sequence length="211" mass="23968">MRNTLTLISILCLLISCKTDKESILETLESFNSSEENYQIENASHIQGLLIQIQDSAMNNPDKYANAYIQSVEFHEKTQAFTTKINEVKDVLYEFIGGNEDFSNREKPADVVLFNGEKLSENGIKIKQAINTYQSSTADQLYFYPKAEKIAKEFLDISDAINKDGRTINYFTYHYKGMPAITSLTQLNKLQQQALTLEGVFLNALLDNPLE</sequence>
<dbReference type="InterPro" id="IPR022720">
    <property type="entry name" value="Motility-assoc_prot_GldM_N"/>
</dbReference>
<feature type="domain" description="Gliding motility-associated protein GldM N-terminal" evidence="1">
    <location>
        <begin position="29"/>
        <end position="207"/>
    </location>
</feature>
<dbReference type="AlphaFoldDB" id="A0A1Z8ATL5"/>
<dbReference type="EMBL" id="MAAX01000135">
    <property type="protein sequence ID" value="OUS13687.1"/>
    <property type="molecule type" value="Genomic_DNA"/>
</dbReference>
<evidence type="ECO:0000313" key="2">
    <source>
        <dbReference type="EMBL" id="OUS13687.1"/>
    </source>
</evidence>
<reference evidence="3" key="1">
    <citation type="journal article" date="2017" name="Proc. Natl. Acad. Sci. U.S.A.">
        <title>Simulation of Deepwater Horizon oil plume reveals substrate specialization within a complex community of hydrocarbon-degraders.</title>
        <authorList>
            <person name="Hu P."/>
            <person name="Dubinsky E.A."/>
            <person name="Probst A.J."/>
            <person name="Wang J."/>
            <person name="Sieber C.M.K."/>
            <person name="Tom L.M."/>
            <person name="Gardinali P."/>
            <person name="Banfield J.F."/>
            <person name="Atlas R.M."/>
            <person name="Andersen G.L."/>
        </authorList>
    </citation>
    <scope>NUCLEOTIDE SEQUENCE [LARGE SCALE GENOMIC DNA]</scope>
</reference>
<name>A0A1Z8ATL5_9FLAO</name>
<organism evidence="2 3">
    <name type="scientific">Nonlabens dokdonensis</name>
    <dbReference type="NCBI Taxonomy" id="328515"/>
    <lineage>
        <taxon>Bacteria</taxon>
        <taxon>Pseudomonadati</taxon>
        <taxon>Bacteroidota</taxon>
        <taxon>Flavobacteriia</taxon>
        <taxon>Flavobacteriales</taxon>
        <taxon>Flavobacteriaceae</taxon>
        <taxon>Nonlabens</taxon>
    </lineage>
</organism>
<dbReference type="RefSeq" id="WP_303687094.1">
    <property type="nucleotide sequence ID" value="NZ_CAJXYO010000064.1"/>
</dbReference>
<dbReference type="Pfam" id="PF12081">
    <property type="entry name" value="GldM_1st"/>
    <property type="match status" value="1"/>
</dbReference>
<proteinExistence type="predicted"/>
<dbReference type="Proteomes" id="UP000196102">
    <property type="component" value="Unassembled WGS sequence"/>
</dbReference>